<reference evidence="4 5" key="1">
    <citation type="submission" date="2016-07" db="EMBL/GenBank/DDBJ databases">
        <title>Pervasive Adenine N6-methylation of Active Genes in Fungi.</title>
        <authorList>
            <consortium name="DOE Joint Genome Institute"/>
            <person name="Mondo S.J."/>
            <person name="Dannebaum R.O."/>
            <person name="Kuo R.C."/>
            <person name="Labutti K."/>
            <person name="Haridas S."/>
            <person name="Kuo A."/>
            <person name="Salamov A."/>
            <person name="Ahrendt S.R."/>
            <person name="Lipzen A."/>
            <person name="Sullivan W."/>
            <person name="Andreopoulos W.B."/>
            <person name="Clum A."/>
            <person name="Lindquist E."/>
            <person name="Daum C."/>
            <person name="Ramamoorthy G.K."/>
            <person name="Gryganskyi A."/>
            <person name="Culley D."/>
            <person name="Magnuson J.K."/>
            <person name="James T.Y."/>
            <person name="O'Malley M.A."/>
            <person name="Stajich J.E."/>
            <person name="Spatafora J.W."/>
            <person name="Visel A."/>
            <person name="Grigoriev I.V."/>
        </authorList>
    </citation>
    <scope>NUCLEOTIDE SEQUENCE [LARGE SCALE GENOMIC DNA]</scope>
    <source>
        <strain evidence="4 5">JEL800</strain>
    </source>
</reference>
<dbReference type="InterPro" id="IPR035200">
    <property type="entry name" value="Cdc24_OB2"/>
</dbReference>
<sequence>MDTPFSSSVEWLRDQVSATAATQVPWNWTAALLVCLAAQFPTGVTASIVLADAESAWLRASAAPKKFAAVPNTTAISEAQVSPNSLFELRIVALKGPALVCGNPITKLSDGDDGSTAAKFTIDVILHSKFKFIVDGSFASDILNPNSGINALRFTSAILTKRTPSIHPRFLPTQHMVFLLSPNSPLLSTHFTHSLSHITPQSLPTTLFQLVLKVTSISPPTASSTTTLPRRIIRLRDLKSTRTVHLVLYGDSIKIADLVEPNELIAIYNPFVHPACFEGTHLKELEYGDWTVLFVVSGGDSLKNDENMEPSSKSQSIQVSRSKSSLPIDENGRYDFKWYPNRFTFSDFRPNQKNVCILGTIVHMTNNMPIQKEGRKSDRFGIRLMDEHGATIDLTLWDQVGLSNRRLLLGQTVYVQNVSTAWKEKKDSAGGGSVANCFVVGNEEYGTSVFCLSTSLGLLSSPVLRKLITLKEGTQVLNAGFSARVTVTGFSVPASGYLTEYIHQPCARPLETQESILYCRFCSLFPPIKGVHSLNVIFHITDASGVQMEVLARGRVADEMLGVSGPEFNAIVSGERRVQVLERVIGWSGLVWVSVYKERKTDRIVRRIDAVIKD</sequence>
<feature type="domain" description="Cell division control protein 24 OB" evidence="1">
    <location>
        <begin position="347"/>
        <end position="581"/>
    </location>
</feature>
<dbReference type="Pfam" id="PF17245">
    <property type="entry name" value="CDC24_OB2"/>
    <property type="match status" value="1"/>
</dbReference>
<dbReference type="Proteomes" id="UP000193642">
    <property type="component" value="Unassembled WGS sequence"/>
</dbReference>
<dbReference type="EMBL" id="MCGO01000049">
    <property type="protein sequence ID" value="ORY37670.1"/>
    <property type="molecule type" value="Genomic_DNA"/>
</dbReference>
<dbReference type="PANTHER" id="PTHR36033">
    <property type="entry name" value="NUCLEIC ACID-BINDING PROTEINS SUPERFAMILY"/>
    <property type="match status" value="1"/>
</dbReference>
<dbReference type="Gene3D" id="2.40.50.140">
    <property type="entry name" value="Nucleic acid-binding proteins"/>
    <property type="match status" value="1"/>
</dbReference>
<dbReference type="AlphaFoldDB" id="A0A1Y2BSE6"/>
<protein>
    <submittedName>
        <fullName evidence="4">Uncharacterized protein</fullName>
    </submittedName>
</protein>
<dbReference type="Pfam" id="PF17246">
    <property type="entry name" value="CDC24_OB1"/>
    <property type="match status" value="1"/>
</dbReference>
<accession>A0A1Y2BSE6</accession>
<evidence type="ECO:0000313" key="5">
    <source>
        <dbReference type="Proteomes" id="UP000193642"/>
    </source>
</evidence>
<keyword evidence="5" id="KW-1185">Reference proteome</keyword>
<evidence type="ECO:0000259" key="2">
    <source>
        <dbReference type="Pfam" id="PF17245"/>
    </source>
</evidence>
<proteinExistence type="predicted"/>
<dbReference type="InterPro" id="IPR035203">
    <property type="entry name" value="Cdc24_OB3"/>
</dbReference>
<dbReference type="OrthoDB" id="2127872at2759"/>
<dbReference type="InterPro" id="IPR035201">
    <property type="entry name" value="Cdc24_OB1"/>
</dbReference>
<dbReference type="PANTHER" id="PTHR36033:SF1">
    <property type="entry name" value="NUCLEIC ACID-BINDING PROTEINS SUPERFAMILY"/>
    <property type="match status" value="1"/>
</dbReference>
<dbReference type="Pfam" id="PF17244">
    <property type="entry name" value="CDC24_OB3"/>
    <property type="match status" value="1"/>
</dbReference>
<feature type="domain" description="Cell division control protein 24 OB" evidence="2">
    <location>
        <begin position="117"/>
        <end position="237"/>
    </location>
</feature>
<organism evidence="4 5">
    <name type="scientific">Rhizoclosmatium globosum</name>
    <dbReference type="NCBI Taxonomy" id="329046"/>
    <lineage>
        <taxon>Eukaryota</taxon>
        <taxon>Fungi</taxon>
        <taxon>Fungi incertae sedis</taxon>
        <taxon>Chytridiomycota</taxon>
        <taxon>Chytridiomycota incertae sedis</taxon>
        <taxon>Chytridiomycetes</taxon>
        <taxon>Chytridiales</taxon>
        <taxon>Chytriomycetaceae</taxon>
        <taxon>Rhizoclosmatium</taxon>
    </lineage>
</organism>
<name>A0A1Y2BSE6_9FUNG</name>
<comment type="caution">
    <text evidence="4">The sequence shown here is derived from an EMBL/GenBank/DDBJ whole genome shotgun (WGS) entry which is preliminary data.</text>
</comment>
<dbReference type="SUPFAM" id="SSF50249">
    <property type="entry name" value="Nucleic acid-binding proteins"/>
    <property type="match status" value="1"/>
</dbReference>
<evidence type="ECO:0000313" key="4">
    <source>
        <dbReference type="EMBL" id="ORY37670.1"/>
    </source>
</evidence>
<feature type="domain" description="Cell division control protein 24 OB" evidence="3">
    <location>
        <begin position="17"/>
        <end position="61"/>
    </location>
</feature>
<evidence type="ECO:0000259" key="1">
    <source>
        <dbReference type="Pfam" id="PF17244"/>
    </source>
</evidence>
<gene>
    <name evidence="4" type="ORF">BCR33DRAFT_769744</name>
</gene>
<dbReference type="InterPro" id="IPR012340">
    <property type="entry name" value="NA-bd_OB-fold"/>
</dbReference>
<evidence type="ECO:0000259" key="3">
    <source>
        <dbReference type="Pfam" id="PF17246"/>
    </source>
</evidence>